<evidence type="ECO:0000313" key="3">
    <source>
        <dbReference type="Proteomes" id="UP000480185"/>
    </source>
</evidence>
<dbReference type="GO" id="GO:0003677">
    <property type="term" value="F:DNA binding"/>
    <property type="evidence" value="ECO:0007669"/>
    <property type="project" value="UniProtKB-KW"/>
</dbReference>
<dbReference type="SUPFAM" id="SSF47406">
    <property type="entry name" value="SinR repressor dimerisation domain-like"/>
    <property type="match status" value="1"/>
</dbReference>
<dbReference type="OrthoDB" id="2942618at2"/>
<keyword evidence="2" id="KW-0238">DNA-binding</keyword>
<comment type="caution">
    <text evidence="2">The sequence shown here is derived from an EMBL/GenBank/DDBJ whole genome shotgun (WGS) entry which is preliminary data.</text>
</comment>
<organism evidence="2 3">
    <name type="scientific">Salinibacillus xinjiangensis</name>
    <dbReference type="NCBI Taxonomy" id="1229268"/>
    <lineage>
        <taxon>Bacteria</taxon>
        <taxon>Bacillati</taxon>
        <taxon>Bacillota</taxon>
        <taxon>Bacilli</taxon>
        <taxon>Bacillales</taxon>
        <taxon>Bacillaceae</taxon>
        <taxon>Salinibacillus</taxon>
    </lineage>
</organism>
<dbReference type="RefSeq" id="WP_153726988.1">
    <property type="nucleotide sequence ID" value="NZ_WJNH01000001.1"/>
</dbReference>
<reference evidence="2 3" key="1">
    <citation type="submission" date="2019-11" db="EMBL/GenBank/DDBJ databases">
        <authorList>
            <person name="Li J."/>
        </authorList>
    </citation>
    <scope>NUCLEOTIDE SEQUENCE [LARGE SCALE GENOMIC DNA]</scope>
    <source>
        <strain evidence="2 3">J4</strain>
    </source>
</reference>
<evidence type="ECO:0000259" key="1">
    <source>
        <dbReference type="PROSITE" id="PS51500"/>
    </source>
</evidence>
<dbReference type="Proteomes" id="UP000480185">
    <property type="component" value="Unassembled WGS sequence"/>
</dbReference>
<proteinExistence type="predicted"/>
<dbReference type="EMBL" id="WJNH01000001">
    <property type="protein sequence ID" value="MRG85032.1"/>
    <property type="molecule type" value="Genomic_DNA"/>
</dbReference>
<dbReference type="GO" id="GO:0046983">
    <property type="term" value="F:protein dimerization activity"/>
    <property type="evidence" value="ECO:0007669"/>
    <property type="project" value="InterPro"/>
</dbReference>
<gene>
    <name evidence="2" type="primary">sinI</name>
    <name evidence="2" type="ORF">GH754_01670</name>
</gene>
<dbReference type="GO" id="GO:0006355">
    <property type="term" value="P:regulation of DNA-templated transcription"/>
    <property type="evidence" value="ECO:0007669"/>
    <property type="project" value="InterPro"/>
</dbReference>
<evidence type="ECO:0000313" key="2">
    <source>
        <dbReference type="EMBL" id="MRG85032.1"/>
    </source>
</evidence>
<dbReference type="InterPro" id="IPR010981">
    <property type="entry name" value="SinR/SinI_dimer_dom"/>
</dbReference>
<dbReference type="Pfam" id="PF08671">
    <property type="entry name" value="SinI"/>
    <property type="match status" value="1"/>
</dbReference>
<name>A0A6G1X264_9BACI</name>
<accession>A0A6G1X264</accession>
<protein>
    <submittedName>
        <fullName evidence="2">DNA-binding anti-repressor SinI</fullName>
    </submittedName>
</protein>
<dbReference type="PROSITE" id="PS51500">
    <property type="entry name" value="SIN"/>
    <property type="match status" value="1"/>
</dbReference>
<dbReference type="AlphaFoldDB" id="A0A6G1X264"/>
<feature type="domain" description="Sin" evidence="1">
    <location>
        <begin position="1"/>
        <end position="38"/>
    </location>
</feature>
<dbReference type="InterPro" id="IPR036281">
    <property type="entry name" value="SinR/SinI_dimer_dom_sf"/>
</dbReference>
<sequence length="39" mass="4665">MEKYIVESLDLDWLEMIKEALELGISEDEIRDFLRVHGE</sequence>
<keyword evidence="3" id="KW-1185">Reference proteome</keyword>